<reference evidence="2 3" key="1">
    <citation type="submission" date="2016-10" db="EMBL/GenBank/DDBJ databases">
        <authorList>
            <person name="de Groot N.N."/>
        </authorList>
    </citation>
    <scope>NUCLEOTIDE SEQUENCE [LARGE SCALE GENOMIC DNA]</scope>
    <source>
        <strain evidence="2 3">DSM 22187</strain>
    </source>
</reference>
<name>A0A1H6VMA7_9EURY</name>
<evidence type="ECO:0000313" key="3">
    <source>
        <dbReference type="Proteomes" id="UP000198888"/>
    </source>
</evidence>
<dbReference type="KEGG" id="hae:halTADL_1234"/>
<keyword evidence="3" id="KW-1185">Reference proteome</keyword>
<keyword evidence="1" id="KW-0472">Membrane</keyword>
<protein>
    <submittedName>
        <fullName evidence="2">Uncharacterized protein</fullName>
    </submittedName>
</protein>
<dbReference type="EMBL" id="FNYR01000017">
    <property type="protein sequence ID" value="SEJ04174.1"/>
    <property type="molecule type" value="Genomic_DNA"/>
</dbReference>
<accession>A0A1H6VMA7</accession>
<dbReference type="AlphaFoldDB" id="A0A1H6VMA7"/>
<accession>A0A2H4Q0W8</accession>
<keyword evidence="1" id="KW-0812">Transmembrane</keyword>
<dbReference type="Proteomes" id="UP000198888">
    <property type="component" value="Unassembled WGS sequence"/>
</dbReference>
<sequence length="34" mass="3530">MVGTGTLIIGVSLTVVMVLTLGLLLRLFKDADGL</sequence>
<proteinExistence type="predicted"/>
<keyword evidence="1" id="KW-1133">Transmembrane helix</keyword>
<gene>
    <name evidence="2" type="ORF">SAMN05444271_11769</name>
</gene>
<feature type="transmembrane region" description="Helical" evidence="1">
    <location>
        <begin position="6"/>
        <end position="28"/>
    </location>
</feature>
<organism evidence="2 3">
    <name type="scientific">Halohasta litchfieldiae</name>
    <dbReference type="NCBI Taxonomy" id="1073996"/>
    <lineage>
        <taxon>Archaea</taxon>
        <taxon>Methanobacteriati</taxon>
        <taxon>Methanobacteriota</taxon>
        <taxon>Stenosarchaea group</taxon>
        <taxon>Halobacteria</taxon>
        <taxon>Halobacteriales</taxon>
        <taxon>Haloferacaceae</taxon>
        <taxon>Halohasta</taxon>
    </lineage>
</organism>
<evidence type="ECO:0000313" key="2">
    <source>
        <dbReference type="EMBL" id="SEJ04174.1"/>
    </source>
</evidence>
<dbReference type="STRING" id="1073996.SAMN05444271_11769"/>
<evidence type="ECO:0000256" key="1">
    <source>
        <dbReference type="SAM" id="Phobius"/>
    </source>
</evidence>